<keyword evidence="2" id="KW-0812">Transmembrane</keyword>
<reference evidence="3 4" key="1">
    <citation type="submission" date="2019-10" db="EMBL/GenBank/DDBJ databases">
        <title>Georgenia wutianyii sp. nov. and Georgenia yuyongxinii sp. nov. isolated from plateau pika (Ochotona curzoniae) in the Qinghai-Tibet plateau of China.</title>
        <authorList>
            <person name="Tian Z."/>
        </authorList>
    </citation>
    <scope>NUCLEOTIDE SEQUENCE [LARGE SCALE GENOMIC DNA]</scope>
    <source>
        <strain evidence="3 4">DSM 21501</strain>
    </source>
</reference>
<evidence type="ECO:0000256" key="1">
    <source>
        <dbReference type="SAM" id="MobiDB-lite"/>
    </source>
</evidence>
<keyword evidence="2" id="KW-0472">Membrane</keyword>
<sequence>MTSADAGAGRATGTPGRGTRRAVVLAALVLAVLLLALGGLPWVRGEVATVIDVRPVSVTGAGATPALTAAALVVGAAALTVAIGRRVAVAVGGVVLIGAAALVAAAVAGFLQDPTAPALAEAAQVSGVPQLSGAAHVTPWPWVALVVAAALAVLGVLTLVRGRAWQSGGRRFERTTAPGTVAPSAAPNAARDARTRAMDDWDALGRGEDPSGQDDVSSGPDAASSGDGDGPSGPEAAPSGEGDAEPPAPR</sequence>
<evidence type="ECO:0000313" key="4">
    <source>
        <dbReference type="Proteomes" id="UP000451860"/>
    </source>
</evidence>
<dbReference type="Pfam" id="PF09534">
    <property type="entry name" value="Trp_oprn_chp"/>
    <property type="match status" value="1"/>
</dbReference>
<keyword evidence="4" id="KW-1185">Reference proteome</keyword>
<dbReference type="EMBL" id="WHJE01000010">
    <property type="protein sequence ID" value="KAE8765447.1"/>
    <property type="molecule type" value="Genomic_DNA"/>
</dbReference>
<feature type="transmembrane region" description="Helical" evidence="2">
    <location>
        <begin position="22"/>
        <end position="43"/>
    </location>
</feature>
<protein>
    <recommendedName>
        <fullName evidence="5">Trp biosynthesis-associated membrane protein</fullName>
    </recommendedName>
</protein>
<accession>A0A7J5UT11</accession>
<dbReference type="Proteomes" id="UP000451860">
    <property type="component" value="Unassembled WGS sequence"/>
</dbReference>
<feature type="transmembrane region" description="Helical" evidence="2">
    <location>
        <begin position="140"/>
        <end position="160"/>
    </location>
</feature>
<feature type="transmembrane region" description="Helical" evidence="2">
    <location>
        <begin position="89"/>
        <end position="111"/>
    </location>
</feature>
<feature type="compositionally biased region" description="Low complexity" evidence="1">
    <location>
        <begin position="217"/>
        <end position="241"/>
    </location>
</feature>
<evidence type="ECO:0000256" key="2">
    <source>
        <dbReference type="SAM" id="Phobius"/>
    </source>
</evidence>
<dbReference type="RefSeq" id="WP_152201740.1">
    <property type="nucleotide sequence ID" value="NZ_VUKF01000008.1"/>
</dbReference>
<dbReference type="InterPro" id="IPR019051">
    <property type="entry name" value="Trp_biosyn_TM_oprn/chp"/>
</dbReference>
<feature type="compositionally biased region" description="Basic and acidic residues" evidence="1">
    <location>
        <begin position="191"/>
        <end position="209"/>
    </location>
</feature>
<feature type="region of interest" description="Disordered" evidence="1">
    <location>
        <begin position="171"/>
        <end position="250"/>
    </location>
</feature>
<proteinExistence type="predicted"/>
<organism evidence="3 4">
    <name type="scientific">Georgenia thermotolerans</name>
    <dbReference type="NCBI Taxonomy" id="527326"/>
    <lineage>
        <taxon>Bacteria</taxon>
        <taxon>Bacillati</taxon>
        <taxon>Actinomycetota</taxon>
        <taxon>Actinomycetes</taxon>
        <taxon>Micrococcales</taxon>
        <taxon>Bogoriellaceae</taxon>
        <taxon>Georgenia</taxon>
    </lineage>
</organism>
<dbReference type="AlphaFoldDB" id="A0A7J5UT11"/>
<keyword evidence="2" id="KW-1133">Transmembrane helix</keyword>
<comment type="caution">
    <text evidence="3">The sequence shown here is derived from an EMBL/GenBank/DDBJ whole genome shotgun (WGS) entry which is preliminary data.</text>
</comment>
<evidence type="ECO:0000313" key="3">
    <source>
        <dbReference type="EMBL" id="KAE8765447.1"/>
    </source>
</evidence>
<evidence type="ECO:0008006" key="5">
    <source>
        <dbReference type="Google" id="ProtNLM"/>
    </source>
</evidence>
<feature type="transmembrane region" description="Helical" evidence="2">
    <location>
        <begin position="63"/>
        <end position="82"/>
    </location>
</feature>
<name>A0A7J5UT11_9MICO</name>
<gene>
    <name evidence="3" type="ORF">GB883_04040</name>
</gene>